<sequence>MTRARHLLADDSGSATLVTVGFSVALASLLLVMVHAYSQVRDQQLARTAADLAAVAGAWAHSWGEPACATAREFAEANGAKLVDCRLDKESGDVTVTTGVGTREAAARAGPI</sequence>
<protein>
    <submittedName>
        <fullName evidence="2">Secretion/DNA translocation related TadE-like protein</fullName>
    </submittedName>
</protein>
<evidence type="ECO:0000313" key="2">
    <source>
        <dbReference type="EMBL" id="MDR7330824.1"/>
    </source>
</evidence>
<comment type="caution">
    <text evidence="2">The sequence shown here is derived from an EMBL/GenBank/DDBJ whole genome shotgun (WGS) entry which is preliminary data.</text>
</comment>
<keyword evidence="3" id="KW-1185">Reference proteome</keyword>
<keyword evidence="1" id="KW-0812">Transmembrane</keyword>
<accession>A0ABU2A0W2</accession>
<feature type="transmembrane region" description="Helical" evidence="1">
    <location>
        <begin position="15"/>
        <end position="37"/>
    </location>
</feature>
<name>A0ABU2A0W2_9CORY</name>
<dbReference type="RefSeq" id="WP_290196896.1">
    <property type="nucleotide sequence ID" value="NZ_CP047654.1"/>
</dbReference>
<gene>
    <name evidence="2" type="ORF">J2S39_002500</name>
</gene>
<reference evidence="2" key="1">
    <citation type="submission" date="2023-07" db="EMBL/GenBank/DDBJ databases">
        <title>Sequencing the genomes of 1000 actinobacteria strains.</title>
        <authorList>
            <person name="Klenk H.-P."/>
        </authorList>
    </citation>
    <scope>NUCLEOTIDE SEQUENCE</scope>
    <source>
        <strain evidence="2">DSM 107476</strain>
    </source>
</reference>
<dbReference type="InterPro" id="IPR021202">
    <property type="entry name" value="Rv3654c-like"/>
</dbReference>
<dbReference type="Proteomes" id="UP001180840">
    <property type="component" value="Unassembled WGS sequence"/>
</dbReference>
<dbReference type="NCBIfam" id="TIGR03816">
    <property type="entry name" value="tadE_like_DECH"/>
    <property type="match status" value="1"/>
</dbReference>
<keyword evidence="1" id="KW-1133">Transmembrane helix</keyword>
<organism evidence="2 3">
    <name type="scientific">Corynebacterium guangdongense</name>
    <dbReference type="NCBI Taxonomy" id="1783348"/>
    <lineage>
        <taxon>Bacteria</taxon>
        <taxon>Bacillati</taxon>
        <taxon>Actinomycetota</taxon>
        <taxon>Actinomycetes</taxon>
        <taxon>Mycobacteriales</taxon>
        <taxon>Corynebacteriaceae</taxon>
        <taxon>Corynebacterium</taxon>
    </lineage>
</organism>
<evidence type="ECO:0000256" key="1">
    <source>
        <dbReference type="SAM" id="Phobius"/>
    </source>
</evidence>
<dbReference type="EMBL" id="JAVDXZ010000001">
    <property type="protein sequence ID" value="MDR7330824.1"/>
    <property type="molecule type" value="Genomic_DNA"/>
</dbReference>
<proteinExistence type="predicted"/>
<keyword evidence="1" id="KW-0472">Membrane</keyword>
<evidence type="ECO:0000313" key="3">
    <source>
        <dbReference type="Proteomes" id="UP001180840"/>
    </source>
</evidence>